<protein>
    <submittedName>
        <fullName evidence="1">Uncharacterized protein</fullName>
    </submittedName>
</protein>
<dbReference type="Proteomes" id="UP000233551">
    <property type="component" value="Unassembled WGS sequence"/>
</dbReference>
<reference evidence="1 2" key="1">
    <citation type="submission" date="2017-11" db="EMBL/GenBank/DDBJ databases">
        <title>De-novo sequencing of pomegranate (Punica granatum L.) genome.</title>
        <authorList>
            <person name="Akparov Z."/>
            <person name="Amiraslanov A."/>
            <person name="Hajiyeva S."/>
            <person name="Abbasov M."/>
            <person name="Kaur K."/>
            <person name="Hamwieh A."/>
            <person name="Solovyev V."/>
            <person name="Salamov A."/>
            <person name="Braich B."/>
            <person name="Kosarev P."/>
            <person name="Mahmoud A."/>
            <person name="Hajiyev E."/>
            <person name="Babayeva S."/>
            <person name="Izzatullayeva V."/>
            <person name="Mammadov A."/>
            <person name="Mammadov A."/>
            <person name="Sharifova S."/>
            <person name="Ojaghi J."/>
            <person name="Eynullazada K."/>
            <person name="Bayramov B."/>
            <person name="Abdulazimova A."/>
            <person name="Shahmuradov I."/>
        </authorList>
    </citation>
    <scope>NUCLEOTIDE SEQUENCE [LARGE SCALE GENOMIC DNA]</scope>
    <source>
        <strain evidence="2">cv. AG2017</strain>
        <tissue evidence="1">Leaf</tissue>
    </source>
</reference>
<dbReference type="EMBL" id="PGOL01001771">
    <property type="protein sequence ID" value="PKI54738.1"/>
    <property type="molecule type" value="Genomic_DNA"/>
</dbReference>
<organism evidence="1 2">
    <name type="scientific">Punica granatum</name>
    <name type="common">Pomegranate</name>
    <dbReference type="NCBI Taxonomy" id="22663"/>
    <lineage>
        <taxon>Eukaryota</taxon>
        <taxon>Viridiplantae</taxon>
        <taxon>Streptophyta</taxon>
        <taxon>Embryophyta</taxon>
        <taxon>Tracheophyta</taxon>
        <taxon>Spermatophyta</taxon>
        <taxon>Magnoliopsida</taxon>
        <taxon>eudicotyledons</taxon>
        <taxon>Gunneridae</taxon>
        <taxon>Pentapetalae</taxon>
        <taxon>rosids</taxon>
        <taxon>malvids</taxon>
        <taxon>Myrtales</taxon>
        <taxon>Lythraceae</taxon>
        <taxon>Punica</taxon>
    </lineage>
</organism>
<gene>
    <name evidence="1" type="ORF">CRG98_024840</name>
</gene>
<evidence type="ECO:0000313" key="1">
    <source>
        <dbReference type="EMBL" id="PKI54738.1"/>
    </source>
</evidence>
<dbReference type="AlphaFoldDB" id="A0A2I0JER6"/>
<accession>A0A2I0JER6</accession>
<evidence type="ECO:0000313" key="2">
    <source>
        <dbReference type="Proteomes" id="UP000233551"/>
    </source>
</evidence>
<proteinExistence type="predicted"/>
<sequence length="111" mass="11830">MGISAGRSSMRSCWSEAMQEGGGRKLQWRFLGVICGNDARRSGEERDGLRDKSFKPLTPLGKLGLVASGLKERHRLPNPPTNFFIAAGSNCNTCGAHASHSGRASGNSNKA</sequence>
<keyword evidence="2" id="KW-1185">Reference proteome</keyword>
<comment type="caution">
    <text evidence="1">The sequence shown here is derived from an EMBL/GenBank/DDBJ whole genome shotgun (WGS) entry which is preliminary data.</text>
</comment>
<name>A0A2I0JER6_PUNGR</name>